<dbReference type="Pfam" id="PF04722">
    <property type="entry name" value="Ssu72"/>
    <property type="match status" value="1"/>
</dbReference>
<evidence type="ECO:0000313" key="14">
    <source>
        <dbReference type="Proteomes" id="UP000092321"/>
    </source>
</evidence>
<evidence type="ECO:0000256" key="12">
    <source>
        <dbReference type="RuleBase" id="RU369031"/>
    </source>
</evidence>
<keyword evidence="8 12" id="KW-0904">Protein phosphatase</keyword>
<comment type="catalytic activity">
    <reaction evidence="10 12">
        <text>O-phospho-L-seryl-[protein] + H2O = L-seryl-[protein] + phosphate</text>
        <dbReference type="Rhea" id="RHEA:20629"/>
        <dbReference type="Rhea" id="RHEA-COMP:9863"/>
        <dbReference type="Rhea" id="RHEA-COMP:11604"/>
        <dbReference type="ChEBI" id="CHEBI:15377"/>
        <dbReference type="ChEBI" id="CHEBI:29999"/>
        <dbReference type="ChEBI" id="CHEBI:43474"/>
        <dbReference type="ChEBI" id="CHEBI:83421"/>
        <dbReference type="EC" id="3.1.3.16"/>
    </reaction>
</comment>
<gene>
    <name evidence="13" type="ORF">HANVADRAFT_56739</name>
</gene>
<name>A0A1B7TBG8_9ASCO</name>
<comment type="function">
    <text evidence="12">Component of the cleavage and polyadenylation factor (CPF) complex, which plays a key role in polyadenylation-dependent pre-mRNA 3'-end formation and cooperates with cleavage factors including the CFIA complex and NAB4/CFIB. SSU72 is required for 3'-end formation of snoRNAs.</text>
</comment>
<comment type="catalytic activity">
    <reaction evidence="11 12">
        <text>O-phospho-L-threonyl-[protein] + H2O = L-threonyl-[protein] + phosphate</text>
        <dbReference type="Rhea" id="RHEA:47004"/>
        <dbReference type="Rhea" id="RHEA-COMP:11060"/>
        <dbReference type="Rhea" id="RHEA-COMP:11605"/>
        <dbReference type="ChEBI" id="CHEBI:15377"/>
        <dbReference type="ChEBI" id="CHEBI:30013"/>
        <dbReference type="ChEBI" id="CHEBI:43474"/>
        <dbReference type="ChEBI" id="CHEBI:61977"/>
        <dbReference type="EC" id="3.1.3.16"/>
    </reaction>
</comment>
<comment type="subunit">
    <text evidence="12">Component of the cleavage and polyadenylation factor (CPF) complex.</text>
</comment>
<keyword evidence="6 12" id="KW-0507">mRNA processing</keyword>
<sequence>MSIQVCTVCSSNMNRSMEAQKVLSQAGYKVYSFGTGSAVKIPGLTKEQPNVFPFGTPYKEMFDVLQDQERNASQEESNYSKQGLYDMLTRNMKLKKAPENWQVQETLKLLENEIVISCDEKCYELILEDCFKRGRRYEKPLLVINLDVEDYHANSIDAGKSILRLMQMYEELKHNNKGMLYYDNLDIMLGKWQMMYPHLPLLYSLIWL</sequence>
<evidence type="ECO:0000256" key="10">
    <source>
        <dbReference type="ARBA" id="ARBA00047761"/>
    </source>
</evidence>
<evidence type="ECO:0000256" key="1">
    <source>
        <dbReference type="ARBA" id="ARBA00002497"/>
    </source>
</evidence>
<evidence type="ECO:0000256" key="9">
    <source>
        <dbReference type="ARBA" id="ARBA00023242"/>
    </source>
</evidence>
<dbReference type="EMBL" id="LXPE01000025">
    <property type="protein sequence ID" value="OBA26068.1"/>
    <property type="molecule type" value="Genomic_DNA"/>
</dbReference>
<keyword evidence="9 12" id="KW-0539">Nucleus</keyword>
<dbReference type="GO" id="GO:0004722">
    <property type="term" value="F:protein serine/threonine phosphatase activity"/>
    <property type="evidence" value="ECO:0007669"/>
    <property type="project" value="UniProtKB-UniRule"/>
</dbReference>
<comment type="caution">
    <text evidence="13">The sequence shown here is derived from an EMBL/GenBank/DDBJ whole genome shotgun (WGS) entry which is preliminary data.</text>
</comment>
<evidence type="ECO:0000256" key="6">
    <source>
        <dbReference type="ARBA" id="ARBA00022664"/>
    </source>
</evidence>
<evidence type="ECO:0000256" key="3">
    <source>
        <dbReference type="ARBA" id="ARBA00008978"/>
    </source>
</evidence>
<dbReference type="InterPro" id="IPR006811">
    <property type="entry name" value="RNA_pol_II_suA"/>
</dbReference>
<comment type="subcellular location">
    <subcellularLocation>
        <location evidence="2 12">Nucleus</location>
    </subcellularLocation>
</comment>
<keyword evidence="7 12" id="KW-0378">Hydrolase</keyword>
<dbReference type="AlphaFoldDB" id="A0A1B7TBG8"/>
<organism evidence="13 14">
    <name type="scientific">Hanseniaspora valbyensis NRRL Y-1626</name>
    <dbReference type="NCBI Taxonomy" id="766949"/>
    <lineage>
        <taxon>Eukaryota</taxon>
        <taxon>Fungi</taxon>
        <taxon>Dikarya</taxon>
        <taxon>Ascomycota</taxon>
        <taxon>Saccharomycotina</taxon>
        <taxon>Saccharomycetes</taxon>
        <taxon>Saccharomycodales</taxon>
        <taxon>Saccharomycodaceae</taxon>
        <taxon>Hanseniaspora</taxon>
    </lineage>
</organism>
<keyword evidence="14" id="KW-1185">Reference proteome</keyword>
<evidence type="ECO:0000256" key="4">
    <source>
        <dbReference type="ARBA" id="ARBA00013081"/>
    </source>
</evidence>
<evidence type="ECO:0000256" key="7">
    <source>
        <dbReference type="ARBA" id="ARBA00022801"/>
    </source>
</evidence>
<dbReference type="GO" id="GO:0005634">
    <property type="term" value="C:nucleus"/>
    <property type="evidence" value="ECO:0007669"/>
    <property type="project" value="UniProtKB-SubCell"/>
</dbReference>
<evidence type="ECO:0000313" key="13">
    <source>
        <dbReference type="EMBL" id="OBA26068.1"/>
    </source>
</evidence>
<dbReference type="Gene3D" id="3.40.50.2300">
    <property type="match status" value="2"/>
</dbReference>
<dbReference type="Proteomes" id="UP000092321">
    <property type="component" value="Unassembled WGS sequence"/>
</dbReference>
<dbReference type="GO" id="GO:0006397">
    <property type="term" value="P:mRNA processing"/>
    <property type="evidence" value="ECO:0007669"/>
    <property type="project" value="UniProtKB-KW"/>
</dbReference>
<accession>A0A1B7TBG8</accession>
<evidence type="ECO:0000256" key="5">
    <source>
        <dbReference type="ARBA" id="ARBA00017215"/>
    </source>
</evidence>
<evidence type="ECO:0000256" key="8">
    <source>
        <dbReference type="ARBA" id="ARBA00022912"/>
    </source>
</evidence>
<dbReference type="EC" id="3.1.3.16" evidence="4 12"/>
<comment type="function">
    <text evidence="1 12">Processively dephosphorylates Ser-5 of the heptad repeats YSPTSPS in the C-terminal domain of the largest RNA polymerase II subunit (RPB1).</text>
</comment>
<evidence type="ECO:0000256" key="11">
    <source>
        <dbReference type="ARBA" id="ARBA00048336"/>
    </source>
</evidence>
<proteinExistence type="inferred from homology"/>
<evidence type="ECO:0000256" key="2">
    <source>
        <dbReference type="ARBA" id="ARBA00004123"/>
    </source>
</evidence>
<dbReference type="OrthoDB" id="57957at2759"/>
<dbReference type="PANTHER" id="PTHR20383">
    <property type="entry name" value="RNA POLYMERASE II SUBUNIT A C-TERMINAL DOMAIN PHOSPHATASE"/>
    <property type="match status" value="1"/>
</dbReference>
<protein>
    <recommendedName>
        <fullName evidence="5 12">RNA polymerase II subunit A C-terminal domain phosphatase SSU72</fullName>
        <shortName evidence="12">CTD phosphatase SSU72</shortName>
        <ecNumber evidence="4 12">3.1.3.16</ecNumber>
    </recommendedName>
</protein>
<comment type="similarity">
    <text evidence="3 12">Belongs to the SSU72 phosphatase family.</text>
</comment>
<reference evidence="14" key="1">
    <citation type="journal article" date="2016" name="Proc. Natl. Acad. Sci. U.S.A.">
        <title>Comparative genomics of biotechnologically important yeasts.</title>
        <authorList>
            <person name="Riley R."/>
            <person name="Haridas S."/>
            <person name="Wolfe K.H."/>
            <person name="Lopes M.R."/>
            <person name="Hittinger C.T."/>
            <person name="Goeker M."/>
            <person name="Salamov A.A."/>
            <person name="Wisecaver J.H."/>
            <person name="Long T.M."/>
            <person name="Calvey C.H."/>
            <person name="Aerts A.L."/>
            <person name="Barry K.W."/>
            <person name="Choi C."/>
            <person name="Clum A."/>
            <person name="Coughlan A.Y."/>
            <person name="Deshpande S."/>
            <person name="Douglass A.P."/>
            <person name="Hanson S.J."/>
            <person name="Klenk H.-P."/>
            <person name="LaButti K.M."/>
            <person name="Lapidus A."/>
            <person name="Lindquist E.A."/>
            <person name="Lipzen A.M."/>
            <person name="Meier-Kolthoff J.P."/>
            <person name="Ohm R.A."/>
            <person name="Otillar R.P."/>
            <person name="Pangilinan J.L."/>
            <person name="Peng Y."/>
            <person name="Rokas A."/>
            <person name="Rosa C.A."/>
            <person name="Scheuner C."/>
            <person name="Sibirny A.A."/>
            <person name="Slot J.C."/>
            <person name="Stielow J.B."/>
            <person name="Sun H."/>
            <person name="Kurtzman C.P."/>
            <person name="Blackwell M."/>
            <person name="Grigoriev I.V."/>
            <person name="Jeffries T.W."/>
        </authorList>
    </citation>
    <scope>NUCLEOTIDE SEQUENCE [LARGE SCALE GENOMIC DNA]</scope>
    <source>
        <strain evidence="14">NRRL Y-1626</strain>
    </source>
</reference>